<comment type="cofactor">
    <cofactor evidence="4">
        <name>Cu cation</name>
        <dbReference type="ChEBI" id="CHEBI:23378"/>
    </cofactor>
    <text evidence="4">Contains 1 topaquinone per subunit.</text>
</comment>
<dbReference type="InterPro" id="IPR015802">
    <property type="entry name" value="Cu_amine_oxidase_N3"/>
</dbReference>
<reference evidence="7 8" key="1">
    <citation type="submission" date="2019-03" db="EMBL/GenBank/DDBJ databases">
        <title>Whole genome sequence of Arthrobacter sp JH1-1.</title>
        <authorList>
            <person name="Trinh H.N."/>
        </authorList>
    </citation>
    <scope>NUCLEOTIDE SEQUENCE [LARGE SCALE GENOMIC DNA]</scope>
    <source>
        <strain evidence="7 8">JH1-1</strain>
    </source>
</reference>
<feature type="domain" description="Copper amine oxidase N3-terminal" evidence="5">
    <location>
        <begin position="103"/>
        <end position="203"/>
    </location>
</feature>
<dbReference type="Pfam" id="PF02728">
    <property type="entry name" value="Cu_amine_oxidN3"/>
    <property type="match status" value="1"/>
</dbReference>
<dbReference type="InterPro" id="IPR054157">
    <property type="entry name" value="AGAO-like_N2"/>
</dbReference>
<dbReference type="Pfam" id="PF21994">
    <property type="entry name" value="AGAO-like_N2"/>
    <property type="match status" value="1"/>
</dbReference>
<sequence length="241" mass="26044">MTINSEVESAVGTAHPLDPLSRAEISRAAAILKEGPAAADTFRFGSIELREPGKAELRAGAAVVREADAVLIDRATGAAFEAVVDLDGGLVSSWTQLARGVQPPFMLDEFDECEVNCKKDPRVIEALAKRGLTDLDLVCFEPWSVGWFGEDAQGRRLMRALVFVRDEPDDSPYAHPIENLVVIYDLSSGQVARIDDNEAIPVPAARGNYLPKYVGEARTDLKPISITQPEGASFTVTGNHV</sequence>
<keyword evidence="4" id="KW-0801">TPQ</keyword>
<proteinExistence type="inferred from homology"/>
<dbReference type="GO" id="GO:0048038">
    <property type="term" value="F:quinone binding"/>
    <property type="evidence" value="ECO:0007669"/>
    <property type="project" value="InterPro"/>
</dbReference>
<evidence type="ECO:0000256" key="2">
    <source>
        <dbReference type="ARBA" id="ARBA00001947"/>
    </source>
</evidence>
<feature type="non-terminal residue" evidence="7">
    <location>
        <position position="241"/>
    </location>
</feature>
<dbReference type="EC" id="1.4.3.-" evidence="4"/>
<dbReference type="PANTHER" id="PTHR10638:SF86">
    <property type="entry name" value="COPPER AMINE OXIDASE 1-RELATED"/>
    <property type="match status" value="1"/>
</dbReference>
<dbReference type="AlphaFoldDB" id="A0A4R5K5K9"/>
<protein>
    <recommendedName>
        <fullName evidence="4">Amine oxidase</fullName>
        <ecNumber evidence="4">1.4.3.-</ecNumber>
    </recommendedName>
</protein>
<dbReference type="InterPro" id="IPR000269">
    <property type="entry name" value="Cu_amine_oxidase"/>
</dbReference>
<evidence type="ECO:0000256" key="4">
    <source>
        <dbReference type="RuleBase" id="RU000672"/>
    </source>
</evidence>
<accession>A0A4R5K5K9</accession>
<comment type="caution">
    <text evidence="7">The sequence shown here is derived from an EMBL/GenBank/DDBJ whole genome shotgun (WGS) entry which is preliminary data.</text>
</comment>
<evidence type="ECO:0000313" key="7">
    <source>
        <dbReference type="EMBL" id="TDF87038.1"/>
    </source>
</evidence>
<name>A0A4R5K5K9_9MICC</name>
<comment type="similarity">
    <text evidence="4">Belongs to the copper/topaquinone oxidase family.</text>
</comment>
<dbReference type="SUPFAM" id="SSF54416">
    <property type="entry name" value="Amine oxidase N-terminal region"/>
    <property type="match status" value="2"/>
</dbReference>
<keyword evidence="8" id="KW-1185">Reference proteome</keyword>
<dbReference type="GO" id="GO:0009308">
    <property type="term" value="P:amine metabolic process"/>
    <property type="evidence" value="ECO:0007669"/>
    <property type="project" value="UniProtKB-UniRule"/>
</dbReference>
<keyword evidence="3" id="KW-0464">Manganese</keyword>
<comment type="cofactor">
    <cofactor evidence="2">
        <name>Zn(2+)</name>
        <dbReference type="ChEBI" id="CHEBI:29105"/>
    </cofactor>
</comment>
<dbReference type="PANTHER" id="PTHR10638">
    <property type="entry name" value="COPPER AMINE OXIDASE"/>
    <property type="match status" value="1"/>
</dbReference>
<keyword evidence="4" id="KW-0186">Copper</keyword>
<feature type="domain" description="AGAO-like N2" evidence="6">
    <location>
        <begin position="23"/>
        <end position="93"/>
    </location>
</feature>
<evidence type="ECO:0000256" key="3">
    <source>
        <dbReference type="ARBA" id="ARBA00023211"/>
    </source>
</evidence>
<keyword evidence="4" id="KW-0560">Oxidoreductase</keyword>
<evidence type="ECO:0000259" key="6">
    <source>
        <dbReference type="Pfam" id="PF21994"/>
    </source>
</evidence>
<evidence type="ECO:0000313" key="8">
    <source>
        <dbReference type="Proteomes" id="UP000295511"/>
    </source>
</evidence>
<gene>
    <name evidence="7" type="primary">tynA</name>
    <name evidence="7" type="ORF">E1809_25355</name>
</gene>
<dbReference type="Proteomes" id="UP000295511">
    <property type="component" value="Unassembled WGS sequence"/>
</dbReference>
<dbReference type="GO" id="GO:0005507">
    <property type="term" value="F:copper ion binding"/>
    <property type="evidence" value="ECO:0007669"/>
    <property type="project" value="InterPro"/>
</dbReference>
<dbReference type="Gene3D" id="3.10.450.40">
    <property type="match status" value="2"/>
</dbReference>
<dbReference type="GO" id="GO:0008131">
    <property type="term" value="F:primary methylamine oxidase activity"/>
    <property type="evidence" value="ECO:0007669"/>
    <property type="project" value="InterPro"/>
</dbReference>
<comment type="PTM">
    <text evidence="4">Topaquinone (TPQ) is generated by copper-dependent autoxidation of a specific tyrosyl residue.</text>
</comment>
<evidence type="ECO:0000256" key="1">
    <source>
        <dbReference type="ARBA" id="ARBA00001936"/>
    </source>
</evidence>
<keyword evidence="4" id="KW-0479">Metal-binding</keyword>
<dbReference type="InterPro" id="IPR016182">
    <property type="entry name" value="Cu_amine_oxidase_N-reg"/>
</dbReference>
<evidence type="ECO:0000259" key="5">
    <source>
        <dbReference type="Pfam" id="PF02728"/>
    </source>
</evidence>
<comment type="cofactor">
    <cofactor evidence="1">
        <name>Mn(2+)</name>
        <dbReference type="ChEBI" id="CHEBI:29035"/>
    </cofactor>
</comment>
<organism evidence="7 8">
    <name type="scientific">Arthrobacter terricola</name>
    <dbReference type="NCBI Taxonomy" id="2547396"/>
    <lineage>
        <taxon>Bacteria</taxon>
        <taxon>Bacillati</taxon>
        <taxon>Actinomycetota</taxon>
        <taxon>Actinomycetes</taxon>
        <taxon>Micrococcales</taxon>
        <taxon>Micrococcaceae</taxon>
        <taxon>Arthrobacter</taxon>
    </lineage>
</organism>
<dbReference type="EMBL" id="SMRU01000057">
    <property type="protein sequence ID" value="TDF87038.1"/>
    <property type="molecule type" value="Genomic_DNA"/>
</dbReference>